<reference evidence="1 2" key="1">
    <citation type="submission" date="2016-11" db="EMBL/GenBank/DDBJ databases">
        <authorList>
            <person name="Jaros S."/>
            <person name="Januszkiewicz K."/>
            <person name="Wedrychowicz H."/>
        </authorList>
    </citation>
    <scope>NUCLEOTIDE SEQUENCE [LARGE SCALE GENOMIC DNA]</scope>
    <source>
        <strain evidence="1 2">DSM 10068</strain>
    </source>
</reference>
<gene>
    <name evidence="1" type="ORF">SAMN02745823_03905</name>
</gene>
<dbReference type="Proteomes" id="UP000183995">
    <property type="component" value="Unassembled WGS sequence"/>
</dbReference>
<proteinExistence type="predicted"/>
<dbReference type="EMBL" id="FQXV01000036">
    <property type="protein sequence ID" value="SHI25165.1"/>
    <property type="molecule type" value="Genomic_DNA"/>
</dbReference>
<feature type="non-terminal residue" evidence="1">
    <location>
        <position position="1"/>
    </location>
</feature>
<dbReference type="RefSeq" id="WP_200796659.1">
    <property type="nucleotide sequence ID" value="NZ_FQXV01000036.1"/>
</dbReference>
<protein>
    <submittedName>
        <fullName evidence="1">Uncharacterized protein</fullName>
    </submittedName>
</protein>
<dbReference type="PANTHER" id="PTHR34204">
    <property type="entry name" value="RNA-BINDING ASCH DOMAIN PROTEIN"/>
    <property type="match status" value="1"/>
</dbReference>
<sequence length="314" mass="32545">NLSENAQAAHPGLYLAGNLAGNAALTAAGGGVLRGFGIASQAARDGIMFGVLGAVGSAANQDWSKAGKAALNTAIGGGLSALGGYLGGKAAETAGAYLDQWARVKGGNELPEYRPSLANSKGEGYNGNRERVYETVKGLGKRAENSTQGAGNDAHNAYLKMLDELEAARKSGMTAREFAMSKGVPSSLTDEEAALLDKYNLRMYTEGAGNVNFDSKKLLNSGNQLDKGGELTKAGRALEKHGSRYGSIYPQATGNVANKNALGNQTLESILNNPNATSITRYHAMYGDVLEIKIPGGMGARFSADGSAFIGFLE</sequence>
<dbReference type="PANTHER" id="PTHR34204:SF2">
    <property type="entry name" value="RNA-BINDING ASCH DOMAIN PROTEIN"/>
    <property type="match status" value="1"/>
</dbReference>
<evidence type="ECO:0000313" key="1">
    <source>
        <dbReference type="EMBL" id="SHI25165.1"/>
    </source>
</evidence>
<name>A0A1M5ZLD9_9FIRM</name>
<keyword evidence="2" id="KW-1185">Reference proteome</keyword>
<evidence type="ECO:0000313" key="2">
    <source>
        <dbReference type="Proteomes" id="UP000183995"/>
    </source>
</evidence>
<accession>A0A1M5ZLD9</accession>
<dbReference type="AlphaFoldDB" id="A0A1M5ZLD9"/>
<organism evidence="1 2">
    <name type="scientific">Sporobacter termitidis DSM 10068</name>
    <dbReference type="NCBI Taxonomy" id="1123282"/>
    <lineage>
        <taxon>Bacteria</taxon>
        <taxon>Bacillati</taxon>
        <taxon>Bacillota</taxon>
        <taxon>Clostridia</taxon>
        <taxon>Eubacteriales</taxon>
        <taxon>Oscillospiraceae</taxon>
        <taxon>Sporobacter</taxon>
    </lineage>
</organism>